<protein>
    <submittedName>
        <fullName evidence="1">Uncharacterized protein</fullName>
    </submittedName>
</protein>
<dbReference type="EMBL" id="AGUE01000078">
    <property type="protein sequence ID" value="EHL00584.1"/>
    <property type="molecule type" value="Genomic_DNA"/>
</dbReference>
<comment type="caution">
    <text evidence="1">The sequence shown here is derived from an EMBL/GenBank/DDBJ whole genome shotgun (WGS) entry which is preliminary data.</text>
</comment>
<reference evidence="1 2" key="1">
    <citation type="journal article" date="2012" name="Eukaryot. Cell">
        <title>Genome sequence of the fungus Glarea lozoyensis: the first genome sequence of a species from the Helotiaceae family.</title>
        <authorList>
            <person name="Youssar L."/>
            <person name="Gruening B.A."/>
            <person name="Erxleben A."/>
            <person name="Guenther S."/>
            <person name="Huettel W."/>
        </authorList>
    </citation>
    <scope>NUCLEOTIDE SEQUENCE [LARGE SCALE GENOMIC DNA]</scope>
    <source>
        <strain evidence="2">ATCC 74030 / MF5533</strain>
    </source>
</reference>
<proteinExistence type="predicted"/>
<sequence>MRLQEKRRMDVPARKVPSDVTIAGSRRCAIPRSVERGLGSSGVDALNIFDPPWVVMILILLIGAGCVESRGSVPWCKRRWYEMKKARRENTDETRRSKG</sequence>
<organism evidence="1 2">
    <name type="scientific">Glarea lozoyensis (strain ATCC 74030 / MF5533)</name>
    <dbReference type="NCBI Taxonomy" id="1104152"/>
    <lineage>
        <taxon>Eukaryota</taxon>
        <taxon>Fungi</taxon>
        <taxon>Dikarya</taxon>
        <taxon>Ascomycota</taxon>
        <taxon>Pezizomycotina</taxon>
        <taxon>Leotiomycetes</taxon>
        <taxon>Helotiales</taxon>
        <taxon>Helotiaceae</taxon>
        <taxon>Glarea</taxon>
    </lineage>
</organism>
<name>H0ELK5_GLAL7</name>
<gene>
    <name evidence="1" type="ORF">M7I_3469</name>
</gene>
<evidence type="ECO:0000313" key="2">
    <source>
        <dbReference type="Proteomes" id="UP000005446"/>
    </source>
</evidence>
<evidence type="ECO:0000313" key="1">
    <source>
        <dbReference type="EMBL" id="EHL00584.1"/>
    </source>
</evidence>
<dbReference type="HOGENOM" id="CLU_2320628_0_0_1"/>
<dbReference type="AlphaFoldDB" id="H0ELK5"/>
<dbReference type="InParanoid" id="H0ELK5"/>
<dbReference type="Proteomes" id="UP000005446">
    <property type="component" value="Unassembled WGS sequence"/>
</dbReference>
<keyword evidence="2" id="KW-1185">Reference proteome</keyword>
<accession>H0ELK5</accession>